<keyword evidence="3" id="KW-0285">Flavoprotein</keyword>
<dbReference type="RefSeq" id="WP_179198981.1">
    <property type="nucleotide sequence ID" value="NZ_JAFMOF010000004.1"/>
</dbReference>
<feature type="compositionally biased region" description="Basic and acidic residues" evidence="5">
    <location>
        <begin position="398"/>
        <end position="418"/>
    </location>
</feature>
<feature type="region of interest" description="Disordered" evidence="5">
    <location>
        <begin position="396"/>
        <end position="425"/>
    </location>
</feature>
<sequence length="524" mass="57570">MSDDTGPDVLIIGGGPTGLALAVALRQHGLAVTVVDRKPGTQREVRASVIWQRALEILRDLGCADRFTDSGLPLRRAEMYVQGRRIGGHENAMEHTPFPRPLGIEQTAMESLLAERLAELGTEVCWETEAVAVRPGAGGAEVDVRGPDGRSRTIGCRWVVGCEGAHSLVRKTLGIAFEGERRADLQALQINAVPEWKYPVAPDVTYFFIERRVCLIASPRPGGGYRFFSFCQDPDPARVDPPDAAEMRDLVARAAHDPDTRLVPTDPRWLNRARFHDRIAASLRQGPALLAGDSAHMWAPVGGRGLNTGFRGAHNLAWKLAAVHHGWAVDALLDTYSAEQRHTAQEIMRQMRRNLLELPPSPLTLAAMRLLGPVLMGSERFSRRGRALLSELPRHHRASELSTDKGGRGSLRAGDRLPDLPVGEGGKRGGTHDLLAYDRWTLLIVGAGDAIGNDQQFAPLSRLIGRYAIPAEVCVLRPGQLEDGALPRDTMLLVRPDGHIGLRARLGDRQALEDYLRRWFLPRT</sequence>
<evidence type="ECO:0000259" key="6">
    <source>
        <dbReference type="Pfam" id="PF01494"/>
    </source>
</evidence>
<dbReference type="Pfam" id="PF21274">
    <property type="entry name" value="Rng_hyd_C"/>
    <property type="match status" value="1"/>
</dbReference>
<dbReference type="AlphaFoldDB" id="A0A939FTJ2"/>
<comment type="cofactor">
    <cofactor evidence="1">
        <name>FAD</name>
        <dbReference type="ChEBI" id="CHEBI:57692"/>
    </cofactor>
</comment>
<dbReference type="PANTHER" id="PTHR43004">
    <property type="entry name" value="TRK SYSTEM POTASSIUM UPTAKE PROTEIN"/>
    <property type="match status" value="1"/>
</dbReference>
<dbReference type="InterPro" id="IPR036249">
    <property type="entry name" value="Thioredoxin-like_sf"/>
</dbReference>
<reference evidence="7" key="1">
    <citation type="submission" date="2021-03" db="EMBL/GenBank/DDBJ databases">
        <title>Streptomyces strains.</title>
        <authorList>
            <person name="Lund M.B."/>
            <person name="Toerring T."/>
        </authorList>
    </citation>
    <scope>NUCLEOTIDE SEQUENCE</scope>
    <source>
        <strain evidence="7">JCM 4242</strain>
    </source>
</reference>
<dbReference type="EMBL" id="JAFMOF010000004">
    <property type="protein sequence ID" value="MBO0656421.1"/>
    <property type="molecule type" value="Genomic_DNA"/>
</dbReference>
<comment type="caution">
    <text evidence="7">The sequence shown here is derived from an EMBL/GenBank/DDBJ whole genome shotgun (WGS) entry which is preliminary data.</text>
</comment>
<dbReference type="GO" id="GO:0071949">
    <property type="term" value="F:FAD binding"/>
    <property type="evidence" value="ECO:0007669"/>
    <property type="project" value="InterPro"/>
</dbReference>
<dbReference type="PRINTS" id="PR00420">
    <property type="entry name" value="RNGMNOXGNASE"/>
</dbReference>
<evidence type="ECO:0000313" key="7">
    <source>
        <dbReference type="EMBL" id="MBO0656421.1"/>
    </source>
</evidence>
<name>A0A939FTJ2_9ACTN</name>
<dbReference type="PANTHER" id="PTHR43004:SF19">
    <property type="entry name" value="BINDING MONOOXYGENASE, PUTATIVE (JCVI)-RELATED"/>
    <property type="match status" value="1"/>
</dbReference>
<dbReference type="InterPro" id="IPR002938">
    <property type="entry name" value="FAD-bd"/>
</dbReference>
<dbReference type="SUPFAM" id="SSF52833">
    <property type="entry name" value="Thioredoxin-like"/>
    <property type="match status" value="1"/>
</dbReference>
<accession>A0A939FTJ2</accession>
<gene>
    <name evidence="7" type="ORF">J1792_27850</name>
</gene>
<evidence type="ECO:0000256" key="5">
    <source>
        <dbReference type="SAM" id="MobiDB-lite"/>
    </source>
</evidence>
<dbReference type="Pfam" id="PF01494">
    <property type="entry name" value="FAD_binding_3"/>
    <property type="match status" value="1"/>
</dbReference>
<evidence type="ECO:0000313" key="8">
    <source>
        <dbReference type="Proteomes" id="UP000664781"/>
    </source>
</evidence>
<evidence type="ECO:0000256" key="3">
    <source>
        <dbReference type="ARBA" id="ARBA00022630"/>
    </source>
</evidence>
<comment type="similarity">
    <text evidence="2">Belongs to the PheA/TfdB FAD monooxygenase family.</text>
</comment>
<dbReference type="InterPro" id="IPR050641">
    <property type="entry name" value="RIFMO-like"/>
</dbReference>
<dbReference type="InterPro" id="IPR036188">
    <property type="entry name" value="FAD/NAD-bd_sf"/>
</dbReference>
<evidence type="ECO:0000256" key="2">
    <source>
        <dbReference type="ARBA" id="ARBA00007801"/>
    </source>
</evidence>
<feature type="domain" description="FAD-binding" evidence="6">
    <location>
        <begin position="8"/>
        <end position="350"/>
    </location>
</feature>
<dbReference type="GO" id="GO:0016709">
    <property type="term" value="F:oxidoreductase activity, acting on paired donors, with incorporation or reduction of molecular oxygen, NAD(P)H as one donor, and incorporation of one atom of oxygen"/>
    <property type="evidence" value="ECO:0007669"/>
    <property type="project" value="UniProtKB-ARBA"/>
</dbReference>
<keyword evidence="4" id="KW-0274">FAD</keyword>
<evidence type="ECO:0000256" key="1">
    <source>
        <dbReference type="ARBA" id="ARBA00001974"/>
    </source>
</evidence>
<dbReference type="Gene3D" id="3.40.30.120">
    <property type="match status" value="1"/>
</dbReference>
<dbReference type="Gene3D" id="3.50.50.60">
    <property type="entry name" value="FAD/NAD(P)-binding domain"/>
    <property type="match status" value="1"/>
</dbReference>
<organism evidence="7 8">
    <name type="scientific">Streptomyces triculaminicus</name>
    <dbReference type="NCBI Taxonomy" id="2816232"/>
    <lineage>
        <taxon>Bacteria</taxon>
        <taxon>Bacillati</taxon>
        <taxon>Actinomycetota</taxon>
        <taxon>Actinomycetes</taxon>
        <taxon>Kitasatosporales</taxon>
        <taxon>Streptomycetaceae</taxon>
        <taxon>Streptomyces</taxon>
    </lineage>
</organism>
<dbReference type="Proteomes" id="UP000664781">
    <property type="component" value="Unassembled WGS sequence"/>
</dbReference>
<proteinExistence type="inferred from homology"/>
<dbReference type="Gene3D" id="3.30.70.2450">
    <property type="match status" value="1"/>
</dbReference>
<dbReference type="SUPFAM" id="SSF51905">
    <property type="entry name" value="FAD/NAD(P)-binding domain"/>
    <property type="match status" value="1"/>
</dbReference>
<keyword evidence="8" id="KW-1185">Reference proteome</keyword>
<evidence type="ECO:0000256" key="4">
    <source>
        <dbReference type="ARBA" id="ARBA00022827"/>
    </source>
</evidence>
<protein>
    <submittedName>
        <fullName evidence="7">FAD-dependent oxidoreductase</fullName>
    </submittedName>
</protein>